<evidence type="ECO:0000256" key="1">
    <source>
        <dbReference type="ARBA" id="ARBA00005189"/>
    </source>
</evidence>
<dbReference type="RefSeq" id="WP_173212780.1">
    <property type="nucleotide sequence ID" value="NZ_CP053921.1"/>
</dbReference>
<proteinExistence type="predicted"/>
<comment type="pathway">
    <text evidence="1">Lipid metabolism.</text>
</comment>
<evidence type="ECO:0000259" key="5">
    <source>
        <dbReference type="SMART" id="SM00563"/>
    </source>
</evidence>
<dbReference type="GO" id="GO:0003841">
    <property type="term" value="F:1-acylglycerol-3-phosphate O-acyltransferase activity"/>
    <property type="evidence" value="ECO:0007669"/>
    <property type="project" value="TreeGrafter"/>
</dbReference>
<keyword evidence="4" id="KW-0812">Transmembrane</keyword>
<dbReference type="EMBL" id="CP053921">
    <property type="protein sequence ID" value="QKG70601.1"/>
    <property type="molecule type" value="Genomic_DNA"/>
</dbReference>
<sequence length="226" mass="25186">MRLLRNIAFYVAFYIGSLLITSASLASLPFSVDAFRARVRNWSQWQRWCLVNLLGCRIVVEGQPVQEPVLYAIKHESFFEAIDAPRLFHLPSVFAKQELFSIPLWGRAAAAFGLVPVDRDAGPKALMQMIRAAKALIAEGRPLVIFPEGTRVPHGEDRELQSGFAGLYKMLGLPVIPVAVNSGPIYHRLLKNPGTITYRFGEAIPPGLPRDEVEARVRQAINALNR</sequence>
<evidence type="ECO:0000256" key="3">
    <source>
        <dbReference type="ARBA" id="ARBA00023315"/>
    </source>
</evidence>
<name>A0A7D4B8X6_9SPHN</name>
<dbReference type="Pfam" id="PF01553">
    <property type="entry name" value="Acyltransferase"/>
    <property type="match status" value="1"/>
</dbReference>
<dbReference type="CDD" id="cd07989">
    <property type="entry name" value="LPLAT_AGPAT-like"/>
    <property type="match status" value="1"/>
</dbReference>
<evidence type="ECO:0000313" key="6">
    <source>
        <dbReference type="EMBL" id="QKG70601.1"/>
    </source>
</evidence>
<feature type="domain" description="Phospholipid/glycerol acyltransferase" evidence="5">
    <location>
        <begin position="69"/>
        <end position="183"/>
    </location>
</feature>
<accession>A0A7D4B8X6</accession>
<keyword evidence="3 6" id="KW-0012">Acyltransferase</keyword>
<evidence type="ECO:0000313" key="7">
    <source>
        <dbReference type="Proteomes" id="UP000504693"/>
    </source>
</evidence>
<organism evidence="6 7">
    <name type="scientific">Erythrobacter mangrovi</name>
    <dbReference type="NCBI Taxonomy" id="2739433"/>
    <lineage>
        <taxon>Bacteria</taxon>
        <taxon>Pseudomonadati</taxon>
        <taxon>Pseudomonadota</taxon>
        <taxon>Alphaproteobacteria</taxon>
        <taxon>Sphingomonadales</taxon>
        <taxon>Erythrobacteraceae</taxon>
        <taxon>Erythrobacter/Porphyrobacter group</taxon>
        <taxon>Erythrobacter</taxon>
    </lineage>
</organism>
<dbReference type="GO" id="GO:0006654">
    <property type="term" value="P:phosphatidic acid biosynthetic process"/>
    <property type="evidence" value="ECO:0007669"/>
    <property type="project" value="TreeGrafter"/>
</dbReference>
<feature type="transmembrane region" description="Helical" evidence="4">
    <location>
        <begin position="7"/>
        <end position="30"/>
    </location>
</feature>
<keyword evidence="2 6" id="KW-0808">Transferase</keyword>
<keyword evidence="7" id="KW-1185">Reference proteome</keyword>
<dbReference type="KEGG" id="emv:HQR01_04015"/>
<dbReference type="AlphaFoldDB" id="A0A7D4B8X6"/>
<dbReference type="SUPFAM" id="SSF69593">
    <property type="entry name" value="Glycerol-3-phosphate (1)-acyltransferase"/>
    <property type="match status" value="1"/>
</dbReference>
<keyword evidence="4" id="KW-1133">Transmembrane helix</keyword>
<evidence type="ECO:0000256" key="4">
    <source>
        <dbReference type="SAM" id="Phobius"/>
    </source>
</evidence>
<dbReference type="InterPro" id="IPR002123">
    <property type="entry name" value="Plipid/glycerol_acylTrfase"/>
</dbReference>
<protein>
    <submittedName>
        <fullName evidence="6">1-acyl-sn-glycerol-3-phosphate acyltransferase</fullName>
    </submittedName>
</protein>
<gene>
    <name evidence="6" type="ORF">HQR01_04015</name>
</gene>
<dbReference type="PANTHER" id="PTHR10434">
    <property type="entry name" value="1-ACYL-SN-GLYCEROL-3-PHOSPHATE ACYLTRANSFERASE"/>
    <property type="match status" value="1"/>
</dbReference>
<dbReference type="PANTHER" id="PTHR10434:SF11">
    <property type="entry name" value="1-ACYL-SN-GLYCEROL-3-PHOSPHATE ACYLTRANSFERASE"/>
    <property type="match status" value="1"/>
</dbReference>
<dbReference type="Proteomes" id="UP000504693">
    <property type="component" value="Chromosome"/>
</dbReference>
<keyword evidence="4" id="KW-0472">Membrane</keyword>
<dbReference type="SMART" id="SM00563">
    <property type="entry name" value="PlsC"/>
    <property type="match status" value="1"/>
</dbReference>
<evidence type="ECO:0000256" key="2">
    <source>
        <dbReference type="ARBA" id="ARBA00022679"/>
    </source>
</evidence>
<reference evidence="6 7" key="1">
    <citation type="submission" date="2020-05" db="EMBL/GenBank/DDBJ databases">
        <title>Erythrobacter mangrovi sp. nov., isolated from rhizosphere soil of mangrove plant (Kandelia candel).</title>
        <authorList>
            <person name="Ye Y.H."/>
        </authorList>
    </citation>
    <scope>NUCLEOTIDE SEQUENCE [LARGE SCALE GENOMIC DNA]</scope>
    <source>
        <strain evidence="6 7">EB310</strain>
    </source>
</reference>